<dbReference type="EMBL" id="KV429228">
    <property type="protein sequence ID" value="KZT63163.1"/>
    <property type="molecule type" value="Genomic_DNA"/>
</dbReference>
<gene>
    <name evidence="1" type="ORF">DAEQUDRAFT_645421</name>
</gene>
<dbReference type="STRING" id="1314783.A0A165KI16"/>
<keyword evidence="2" id="KW-1185">Reference proteome</keyword>
<dbReference type="Proteomes" id="UP000076727">
    <property type="component" value="Unassembled WGS sequence"/>
</dbReference>
<proteinExistence type="predicted"/>
<dbReference type="OrthoDB" id="3206744at2759"/>
<dbReference type="CDD" id="cd00303">
    <property type="entry name" value="retropepsin_like"/>
    <property type="match status" value="1"/>
</dbReference>
<dbReference type="SUPFAM" id="SSF50630">
    <property type="entry name" value="Acid proteases"/>
    <property type="match status" value="1"/>
</dbReference>
<accession>A0A165KI16</accession>
<dbReference type="Gene3D" id="2.40.70.10">
    <property type="entry name" value="Acid Proteases"/>
    <property type="match status" value="1"/>
</dbReference>
<feature type="non-terminal residue" evidence="1">
    <location>
        <position position="216"/>
    </location>
</feature>
<organism evidence="1 2">
    <name type="scientific">Daedalea quercina L-15889</name>
    <dbReference type="NCBI Taxonomy" id="1314783"/>
    <lineage>
        <taxon>Eukaryota</taxon>
        <taxon>Fungi</taxon>
        <taxon>Dikarya</taxon>
        <taxon>Basidiomycota</taxon>
        <taxon>Agaricomycotina</taxon>
        <taxon>Agaricomycetes</taxon>
        <taxon>Polyporales</taxon>
        <taxon>Fomitopsis</taxon>
    </lineage>
</organism>
<reference evidence="1 2" key="1">
    <citation type="journal article" date="2016" name="Mol. Biol. Evol.">
        <title>Comparative Genomics of Early-Diverging Mushroom-Forming Fungi Provides Insights into the Origins of Lignocellulose Decay Capabilities.</title>
        <authorList>
            <person name="Nagy L.G."/>
            <person name="Riley R."/>
            <person name="Tritt A."/>
            <person name="Adam C."/>
            <person name="Daum C."/>
            <person name="Floudas D."/>
            <person name="Sun H."/>
            <person name="Yadav J.S."/>
            <person name="Pangilinan J."/>
            <person name="Larsson K.H."/>
            <person name="Matsuura K."/>
            <person name="Barry K."/>
            <person name="Labutti K."/>
            <person name="Kuo R."/>
            <person name="Ohm R.A."/>
            <person name="Bhattacharya S.S."/>
            <person name="Shirouzu T."/>
            <person name="Yoshinaga Y."/>
            <person name="Martin F.M."/>
            <person name="Grigoriev I.V."/>
            <person name="Hibbett D.S."/>
        </authorList>
    </citation>
    <scope>NUCLEOTIDE SEQUENCE [LARGE SCALE GENOMIC DNA]</scope>
    <source>
        <strain evidence="1 2">L-15889</strain>
    </source>
</reference>
<protein>
    <submittedName>
        <fullName evidence="1">Uncharacterized protein</fullName>
    </submittedName>
</protein>
<name>A0A165KI16_9APHY</name>
<evidence type="ECO:0000313" key="2">
    <source>
        <dbReference type="Proteomes" id="UP000076727"/>
    </source>
</evidence>
<sequence>INGLQALVLLDSGSTTDSISPDFARVAGIAAFELENPAILQLGCVGSRSRINYGANVPVLWGTFRGEVYFDVVNLDRYDAVLGTPFMRKFGVCLDFSQSVIRIGQHAIPALLPQEEEDAANHNEARITQMRERLMHEYANLFGPVPPGLPPVREVNHRIPLIDENKRYTYYLPKCADSLKPKLLEKIQLYTANGWWKECQTEQAAPMLCIAKKDGG</sequence>
<dbReference type="AlphaFoldDB" id="A0A165KI16"/>
<dbReference type="InterPro" id="IPR021109">
    <property type="entry name" value="Peptidase_aspartic_dom_sf"/>
</dbReference>
<evidence type="ECO:0000313" key="1">
    <source>
        <dbReference type="EMBL" id="KZT63163.1"/>
    </source>
</evidence>
<feature type="non-terminal residue" evidence="1">
    <location>
        <position position="1"/>
    </location>
</feature>